<name>A0A2G4T7I2_RHIZD</name>
<evidence type="ECO:0000313" key="3">
    <source>
        <dbReference type="Proteomes" id="UP000242254"/>
    </source>
</evidence>
<gene>
    <name evidence="2" type="ORF">RHIMIDRAFT_232421</name>
</gene>
<evidence type="ECO:0000313" key="2">
    <source>
        <dbReference type="EMBL" id="PHZ16980.1"/>
    </source>
</evidence>
<dbReference type="GeneID" id="35438728"/>
<dbReference type="AlphaFoldDB" id="A0A2G4T7I2"/>
<proteinExistence type="predicted"/>
<feature type="region of interest" description="Disordered" evidence="1">
    <location>
        <begin position="50"/>
        <end position="70"/>
    </location>
</feature>
<dbReference type="EMBL" id="KZ303842">
    <property type="protein sequence ID" value="PHZ16980.1"/>
    <property type="molecule type" value="Genomic_DNA"/>
</dbReference>
<sequence length="70" mass="7859">MSFTENDDNVPLYYLVGKTDSSDEEDSDQDLVPLAFLNSIKLKSAAEKYKEKNANDDDDNVPLSQACRVK</sequence>
<keyword evidence="3" id="KW-1185">Reference proteome</keyword>
<dbReference type="RefSeq" id="XP_023470688.1">
    <property type="nucleotide sequence ID" value="XM_023607738.1"/>
</dbReference>
<reference evidence="2 3" key="1">
    <citation type="journal article" date="2016" name="Proc. Natl. Acad. Sci. U.S.A.">
        <title>Lipid metabolic changes in an early divergent fungus govern the establishment of a mutualistic symbiosis with endobacteria.</title>
        <authorList>
            <person name="Lastovetsky O.A."/>
            <person name="Gaspar M.L."/>
            <person name="Mondo S.J."/>
            <person name="LaButti K.M."/>
            <person name="Sandor L."/>
            <person name="Grigoriev I.V."/>
            <person name="Henry S.A."/>
            <person name="Pawlowska T.E."/>
        </authorList>
    </citation>
    <scope>NUCLEOTIDE SEQUENCE [LARGE SCALE GENOMIC DNA]</scope>
    <source>
        <strain evidence="2 3">ATCC 52813</strain>
    </source>
</reference>
<evidence type="ECO:0000256" key="1">
    <source>
        <dbReference type="SAM" id="MobiDB-lite"/>
    </source>
</evidence>
<dbReference type="Proteomes" id="UP000242254">
    <property type="component" value="Unassembled WGS sequence"/>
</dbReference>
<protein>
    <submittedName>
        <fullName evidence="2">Uncharacterized protein</fullName>
    </submittedName>
</protein>
<organism evidence="2 3">
    <name type="scientific">Rhizopus microsporus ATCC 52813</name>
    <dbReference type="NCBI Taxonomy" id="1340429"/>
    <lineage>
        <taxon>Eukaryota</taxon>
        <taxon>Fungi</taxon>
        <taxon>Fungi incertae sedis</taxon>
        <taxon>Mucoromycota</taxon>
        <taxon>Mucoromycotina</taxon>
        <taxon>Mucoromycetes</taxon>
        <taxon>Mucorales</taxon>
        <taxon>Mucorineae</taxon>
        <taxon>Rhizopodaceae</taxon>
        <taxon>Rhizopus</taxon>
    </lineage>
</organism>
<accession>A0A2G4T7I2</accession>